<evidence type="ECO:0000256" key="1">
    <source>
        <dbReference type="ARBA" id="ARBA00022884"/>
    </source>
</evidence>
<dbReference type="AlphaFoldDB" id="A0A5H2Y8Z8"/>
<proteinExistence type="predicted"/>
<dbReference type="GO" id="GO:0005739">
    <property type="term" value="C:mitochondrion"/>
    <property type="evidence" value="ECO:0007669"/>
    <property type="project" value="TreeGrafter"/>
</dbReference>
<dbReference type="SUPFAM" id="SSF54928">
    <property type="entry name" value="RNA-binding domain, RBD"/>
    <property type="match status" value="1"/>
</dbReference>
<dbReference type="Gene3D" id="3.30.70.330">
    <property type="match status" value="1"/>
</dbReference>
<dbReference type="PANTHER" id="PTHR48029:SF1">
    <property type="entry name" value="NUCLEOLAR PROTEIN 8"/>
    <property type="match status" value="1"/>
</dbReference>
<dbReference type="GO" id="GO:0080156">
    <property type="term" value="P:mitochondrial mRNA modification"/>
    <property type="evidence" value="ECO:0007669"/>
    <property type="project" value="TreeGrafter"/>
</dbReference>
<dbReference type="InterPro" id="IPR035979">
    <property type="entry name" value="RBD_domain_sf"/>
</dbReference>
<gene>
    <name evidence="3" type="ORF">Prudu_1447S000200</name>
</gene>
<dbReference type="GO" id="GO:0003723">
    <property type="term" value="F:RNA binding"/>
    <property type="evidence" value="ECO:0007669"/>
    <property type="project" value="UniProtKB-KW"/>
</dbReference>
<feature type="region of interest" description="Disordered" evidence="2">
    <location>
        <begin position="134"/>
        <end position="154"/>
    </location>
</feature>
<feature type="compositionally biased region" description="Low complexity" evidence="2">
    <location>
        <begin position="145"/>
        <end position="154"/>
    </location>
</feature>
<evidence type="ECO:0000256" key="2">
    <source>
        <dbReference type="SAM" id="MobiDB-lite"/>
    </source>
</evidence>
<protein>
    <submittedName>
        <fullName evidence="3">RNA-binding family protein with RRM/RBD/RNP motifs</fullName>
    </submittedName>
</protein>
<dbReference type="InterPro" id="IPR012677">
    <property type="entry name" value="Nucleotide-bd_a/b_plait_sf"/>
</dbReference>
<sequence length="154" mass="17058">MGEGHGKKDLTQRIKAQFVELKIKKRNWVLQLLQSTENGFDSESSGSSGGGAHSWLETALLNKFHSPMNSPAPQAREKAEPSTNLFVSGLSKRTTSEKLQEAFSQYATLEDAGKGIDGMDGKFLDGWVIFAEYARPRQPPPPPENNMSPPYSRY</sequence>
<reference evidence="3" key="1">
    <citation type="journal article" date="2019" name="Science">
        <title>Mutation of a bHLH transcription factor allowed almond domestication.</title>
        <authorList>
            <person name="Sanchez-Perez R."/>
            <person name="Pavan S."/>
            <person name="Mazzeo R."/>
            <person name="Moldovan C."/>
            <person name="Aiese Cigliano R."/>
            <person name="Del Cueto J."/>
            <person name="Ricciardi F."/>
            <person name="Lotti C."/>
            <person name="Ricciardi L."/>
            <person name="Dicenta F."/>
            <person name="Lopez-Marques R.L."/>
            <person name="Lindberg Moller B."/>
        </authorList>
    </citation>
    <scope>NUCLEOTIDE SEQUENCE</scope>
</reference>
<evidence type="ECO:0000313" key="3">
    <source>
        <dbReference type="EMBL" id="BBN70216.1"/>
    </source>
</evidence>
<organism evidence="3">
    <name type="scientific">Prunus dulcis</name>
    <name type="common">Almond</name>
    <name type="synonym">Amygdalus dulcis</name>
    <dbReference type="NCBI Taxonomy" id="3755"/>
    <lineage>
        <taxon>Eukaryota</taxon>
        <taxon>Viridiplantae</taxon>
        <taxon>Streptophyta</taxon>
        <taxon>Embryophyta</taxon>
        <taxon>Tracheophyta</taxon>
        <taxon>Spermatophyta</taxon>
        <taxon>Magnoliopsida</taxon>
        <taxon>eudicotyledons</taxon>
        <taxon>Gunneridae</taxon>
        <taxon>Pentapetalae</taxon>
        <taxon>rosids</taxon>
        <taxon>fabids</taxon>
        <taxon>Rosales</taxon>
        <taxon>Rosaceae</taxon>
        <taxon>Amygdaloideae</taxon>
        <taxon>Amygdaleae</taxon>
        <taxon>Prunus</taxon>
    </lineage>
</organism>
<feature type="region of interest" description="Disordered" evidence="2">
    <location>
        <begin position="65"/>
        <end position="84"/>
    </location>
</feature>
<keyword evidence="1" id="KW-0694">RNA-binding</keyword>
<dbReference type="EMBL" id="AP021784">
    <property type="protein sequence ID" value="BBN70216.1"/>
    <property type="molecule type" value="Genomic_DNA"/>
</dbReference>
<dbReference type="PANTHER" id="PTHR48029">
    <property type="entry name" value="NUCLEOLAR PROTEIN 8"/>
    <property type="match status" value="1"/>
</dbReference>
<accession>A0A5H2Y8Z8</accession>
<name>A0A5H2Y8Z8_PRUDU</name>